<dbReference type="GO" id="GO:0071978">
    <property type="term" value="P:bacterial-type flagellum-dependent swarming motility"/>
    <property type="evidence" value="ECO:0007669"/>
    <property type="project" value="TreeGrafter"/>
</dbReference>
<evidence type="ECO:0000256" key="3">
    <source>
        <dbReference type="ARBA" id="ARBA00008281"/>
    </source>
</evidence>
<dbReference type="AlphaFoldDB" id="A0A510V240"/>
<proteinExistence type="inferred from homology"/>
<keyword evidence="8 10" id="KW-1133">Transmembrane helix</keyword>
<evidence type="ECO:0000256" key="7">
    <source>
        <dbReference type="ARBA" id="ARBA00022779"/>
    </source>
</evidence>
<evidence type="ECO:0000256" key="10">
    <source>
        <dbReference type="RuleBase" id="RU364125"/>
    </source>
</evidence>
<evidence type="ECO:0000256" key="5">
    <source>
        <dbReference type="ARBA" id="ARBA00022500"/>
    </source>
</evidence>
<keyword evidence="6 10" id="KW-0812">Transmembrane</keyword>
<dbReference type="PANTHER" id="PTHR35091:SF2">
    <property type="entry name" value="FLAGELLAR PROTEIN FLIL"/>
    <property type="match status" value="1"/>
</dbReference>
<dbReference type="InterPro" id="IPR005503">
    <property type="entry name" value="FliL"/>
</dbReference>
<evidence type="ECO:0000256" key="8">
    <source>
        <dbReference type="ARBA" id="ARBA00022989"/>
    </source>
</evidence>
<comment type="similarity">
    <text evidence="3 10">Belongs to the FliL family.</text>
</comment>
<dbReference type="GO" id="GO:0005886">
    <property type="term" value="C:plasma membrane"/>
    <property type="evidence" value="ECO:0007669"/>
    <property type="project" value="UniProtKB-SubCell"/>
</dbReference>
<dbReference type="Proteomes" id="UP000321386">
    <property type="component" value="Unassembled WGS sequence"/>
</dbReference>
<keyword evidence="12" id="KW-1185">Reference proteome</keyword>
<evidence type="ECO:0000256" key="6">
    <source>
        <dbReference type="ARBA" id="ARBA00022692"/>
    </source>
</evidence>
<evidence type="ECO:0000313" key="11">
    <source>
        <dbReference type="EMBL" id="GEK19410.1"/>
    </source>
</evidence>
<protein>
    <recommendedName>
        <fullName evidence="10">Flagellar protein FliL</fullName>
    </recommendedName>
</protein>
<dbReference type="Pfam" id="PF03748">
    <property type="entry name" value="FliL"/>
    <property type="match status" value="1"/>
</dbReference>
<evidence type="ECO:0000256" key="1">
    <source>
        <dbReference type="ARBA" id="ARBA00002254"/>
    </source>
</evidence>
<organism evidence="11 12">
    <name type="scientific">Cellulomonas persica</name>
    <dbReference type="NCBI Taxonomy" id="76861"/>
    <lineage>
        <taxon>Bacteria</taxon>
        <taxon>Bacillati</taxon>
        <taxon>Actinomycetota</taxon>
        <taxon>Actinomycetes</taxon>
        <taxon>Micrococcales</taxon>
        <taxon>Cellulomonadaceae</taxon>
        <taxon>Cellulomonas</taxon>
    </lineage>
</organism>
<sequence>MPVEQRVVGSGVKIGAGKIGGAKIGKPAPEPAPEPAKAKGGKGLVVALVVVVLLVAAAATWWFVLRPQDGAAAPVEEKAPEKGEVVAVEPVSLNLAGGHYLRLGFSLQLTADAHEAPDPAVAIDHAIALFSGRTVAEVSDPDTREELRDELAQRLSEVYEGEVMGVYLTNYVTQ</sequence>
<evidence type="ECO:0000256" key="9">
    <source>
        <dbReference type="ARBA" id="ARBA00023136"/>
    </source>
</evidence>
<gene>
    <name evidence="11" type="ORF">CPE01_31430</name>
</gene>
<feature type="transmembrane region" description="Helical" evidence="10">
    <location>
        <begin position="44"/>
        <end position="64"/>
    </location>
</feature>
<comment type="subcellular location">
    <subcellularLocation>
        <location evidence="2">Cell membrane</location>
        <topology evidence="2">Single-pass membrane protein</topology>
    </subcellularLocation>
</comment>
<dbReference type="PANTHER" id="PTHR35091">
    <property type="entry name" value="FLAGELLAR PROTEIN FLIL"/>
    <property type="match status" value="1"/>
</dbReference>
<name>A0A510V240_9CELL</name>
<dbReference type="EMBL" id="BJUA01000027">
    <property type="protein sequence ID" value="GEK19410.1"/>
    <property type="molecule type" value="Genomic_DNA"/>
</dbReference>
<evidence type="ECO:0000313" key="12">
    <source>
        <dbReference type="Proteomes" id="UP000321386"/>
    </source>
</evidence>
<keyword evidence="9 10" id="KW-0472">Membrane</keyword>
<dbReference type="GO" id="GO:0006935">
    <property type="term" value="P:chemotaxis"/>
    <property type="evidence" value="ECO:0007669"/>
    <property type="project" value="UniProtKB-KW"/>
</dbReference>
<evidence type="ECO:0000256" key="4">
    <source>
        <dbReference type="ARBA" id="ARBA00022475"/>
    </source>
</evidence>
<dbReference type="RefSeq" id="WP_146807768.1">
    <property type="nucleotide sequence ID" value="NZ_BJUA01000027.1"/>
</dbReference>
<comment type="function">
    <text evidence="1 10">Controls the rotational direction of flagella during chemotaxis.</text>
</comment>
<evidence type="ECO:0000256" key="2">
    <source>
        <dbReference type="ARBA" id="ARBA00004162"/>
    </source>
</evidence>
<keyword evidence="7 10" id="KW-0283">Flagellar rotation</keyword>
<reference evidence="11 12" key="1">
    <citation type="submission" date="2019-07" db="EMBL/GenBank/DDBJ databases">
        <title>Whole genome shotgun sequence of Cellulomonas persica NBRC 101101.</title>
        <authorList>
            <person name="Hosoyama A."/>
            <person name="Uohara A."/>
            <person name="Ohji S."/>
            <person name="Ichikawa N."/>
        </authorList>
    </citation>
    <scope>NUCLEOTIDE SEQUENCE [LARGE SCALE GENOMIC DNA]</scope>
    <source>
        <strain evidence="11 12">NBRC 101101</strain>
    </source>
</reference>
<keyword evidence="5 10" id="KW-0145">Chemotaxis</keyword>
<keyword evidence="4 10" id="KW-1003">Cell membrane</keyword>
<dbReference type="GO" id="GO:0009425">
    <property type="term" value="C:bacterial-type flagellum basal body"/>
    <property type="evidence" value="ECO:0007669"/>
    <property type="project" value="InterPro"/>
</dbReference>
<dbReference type="OrthoDB" id="3537056at2"/>
<accession>A0A510V240</accession>
<comment type="caution">
    <text evidence="11">The sequence shown here is derived from an EMBL/GenBank/DDBJ whole genome shotgun (WGS) entry which is preliminary data.</text>
</comment>